<sequence length="316" mass="37391">MSSIYSNHSTPKCQSKKGSSLDKIHHKAITKQKKYTTQTMKKQEQSLILASQNKRKLRQQTYIISQIKSIDQSISSIRVKPIPLGRLFIDEFTMNNKILERKITSEFVECKLSPTNFYDEENGLQKKLSYYHELSQLYNSFPVQAQGLEERKSFEDSLNCPYERITLSSLNNKLIKISKKWNYDFLRMMGINQIIIDDYIFNHNLLPKCWDFMKIFSKNGEAHFTTNIINYQGEKFITNMKIKTFIEQNKSTSIREQVTYVQFQCGRQFLNVEKVQANFLDYFNLKELTPDLYLSIHQTRIAKRCSFRKKTNQDNR</sequence>
<dbReference type="EMBL" id="CAJJDN010000002">
    <property type="protein sequence ID" value="CAD8046893.1"/>
    <property type="molecule type" value="Genomic_DNA"/>
</dbReference>
<evidence type="ECO:0000313" key="3">
    <source>
        <dbReference type="Proteomes" id="UP000692954"/>
    </source>
</evidence>
<reference evidence="2" key="1">
    <citation type="submission" date="2021-01" db="EMBL/GenBank/DDBJ databases">
        <authorList>
            <consortium name="Genoscope - CEA"/>
            <person name="William W."/>
        </authorList>
    </citation>
    <scope>NUCLEOTIDE SEQUENCE</scope>
</reference>
<evidence type="ECO:0000256" key="1">
    <source>
        <dbReference type="SAM" id="MobiDB-lite"/>
    </source>
</evidence>
<dbReference type="OrthoDB" id="289994at2759"/>
<feature type="compositionally biased region" description="Polar residues" evidence="1">
    <location>
        <begin position="1"/>
        <end position="18"/>
    </location>
</feature>
<name>A0A8S1JWE0_9CILI</name>
<keyword evidence="3" id="KW-1185">Reference proteome</keyword>
<comment type="caution">
    <text evidence="2">The sequence shown here is derived from an EMBL/GenBank/DDBJ whole genome shotgun (WGS) entry which is preliminary data.</text>
</comment>
<organism evidence="2 3">
    <name type="scientific">Paramecium sonneborni</name>
    <dbReference type="NCBI Taxonomy" id="65129"/>
    <lineage>
        <taxon>Eukaryota</taxon>
        <taxon>Sar</taxon>
        <taxon>Alveolata</taxon>
        <taxon>Ciliophora</taxon>
        <taxon>Intramacronucleata</taxon>
        <taxon>Oligohymenophorea</taxon>
        <taxon>Peniculida</taxon>
        <taxon>Parameciidae</taxon>
        <taxon>Paramecium</taxon>
    </lineage>
</organism>
<gene>
    <name evidence="2" type="ORF">PSON_ATCC_30995.1.T0020119</name>
</gene>
<accession>A0A8S1JWE0</accession>
<dbReference type="AlphaFoldDB" id="A0A8S1JWE0"/>
<feature type="region of interest" description="Disordered" evidence="1">
    <location>
        <begin position="1"/>
        <end position="22"/>
    </location>
</feature>
<protein>
    <submittedName>
        <fullName evidence="2">Uncharacterized protein</fullName>
    </submittedName>
</protein>
<proteinExistence type="predicted"/>
<evidence type="ECO:0000313" key="2">
    <source>
        <dbReference type="EMBL" id="CAD8046893.1"/>
    </source>
</evidence>
<dbReference type="Proteomes" id="UP000692954">
    <property type="component" value="Unassembled WGS sequence"/>
</dbReference>